<dbReference type="InterPro" id="IPR049156">
    <property type="entry name" value="Phage_chap_TAC_15-like"/>
</dbReference>
<name>A0ABU7U3K2_9PROT</name>
<protein>
    <submittedName>
        <fullName evidence="1">Uncharacterized protein</fullName>
    </submittedName>
</protein>
<evidence type="ECO:0000313" key="1">
    <source>
        <dbReference type="EMBL" id="MEE8658521.1"/>
    </source>
</evidence>
<dbReference type="Pfam" id="PF21822">
    <property type="entry name" value="Phage_TAC_15"/>
    <property type="match status" value="1"/>
</dbReference>
<dbReference type="EMBL" id="JAWJZY010000002">
    <property type="protein sequence ID" value="MEE8658521.1"/>
    <property type="molecule type" value="Genomic_DNA"/>
</dbReference>
<organism evidence="1 2">
    <name type="scientific">Sorlinia euscelidii</name>
    <dbReference type="NCBI Taxonomy" id="3081148"/>
    <lineage>
        <taxon>Bacteria</taxon>
        <taxon>Pseudomonadati</taxon>
        <taxon>Pseudomonadota</taxon>
        <taxon>Alphaproteobacteria</taxon>
        <taxon>Acetobacterales</taxon>
        <taxon>Acetobacteraceae</taxon>
        <taxon>Sorlinia</taxon>
    </lineage>
</organism>
<gene>
    <name evidence="1" type="ORF">DOFOFD_05805</name>
</gene>
<dbReference type="RefSeq" id="WP_394819440.1">
    <property type="nucleotide sequence ID" value="NZ_JAWJZY010000002.1"/>
</dbReference>
<keyword evidence="2" id="KW-1185">Reference proteome</keyword>
<evidence type="ECO:0000313" key="2">
    <source>
        <dbReference type="Proteomes" id="UP001312908"/>
    </source>
</evidence>
<sequence>MKDRVTPEREREIVIEDGPDKGKRFVINMMSAYTGDRWARKLGAACGRSAGRIPEAVISQGPGAFSDITIAIFGHIEENIREELFDELMKCVKIKRGGAPLPTDVIELDFDDPFTLQRVREEAFDLNVNFIKAAVSQLSQLAATTMFLGGILSLDRSPKAET</sequence>
<reference evidence="1 2" key="1">
    <citation type="submission" date="2023-10" db="EMBL/GenBank/DDBJ databases">
        <title>Sorlinia euscelidii gen. nov., sp. nov., an acetic acid bacteria isolated from the gut of Euscelidius variegatus emitter.</title>
        <authorList>
            <person name="Michoud G."/>
            <person name="Marasco R."/>
            <person name="Seferji K."/>
            <person name="Gonella E."/>
            <person name="Garuglieri E."/>
            <person name="Alma A."/>
            <person name="Mapelli F."/>
            <person name="Borin S."/>
            <person name="Daffonchio D."/>
            <person name="Crotti E."/>
        </authorList>
    </citation>
    <scope>NUCLEOTIDE SEQUENCE [LARGE SCALE GENOMIC DNA]</scope>
    <source>
        <strain evidence="1 2">EV16P</strain>
    </source>
</reference>
<proteinExistence type="predicted"/>
<dbReference type="Proteomes" id="UP001312908">
    <property type="component" value="Unassembled WGS sequence"/>
</dbReference>
<accession>A0ABU7U3K2</accession>
<comment type="caution">
    <text evidence="1">The sequence shown here is derived from an EMBL/GenBank/DDBJ whole genome shotgun (WGS) entry which is preliminary data.</text>
</comment>